<dbReference type="EMBL" id="CP009451">
    <property type="protein sequence ID" value="AIR04475.1"/>
    <property type="molecule type" value="Genomic_DNA"/>
</dbReference>
<keyword evidence="2" id="KW-1185">Reference proteome</keyword>
<dbReference type="AlphaFoldDB" id="A0A089RD68"/>
<accession>A0A089RD68</accession>
<evidence type="ECO:0000313" key="1">
    <source>
        <dbReference type="EMBL" id="AIR04475.1"/>
    </source>
</evidence>
<sequence length="74" mass="8476">MSAIINWFEIPVYIHPLGLSFWGEVWLLVAWGVRIRSATIVLFRPLLLFRRPKVTCLENKKTGQKAGFLVCCDG</sequence>
<reference evidence="1 2" key="1">
    <citation type="submission" date="2014-09" db="EMBL/GenBank/DDBJ databases">
        <title>Cedecea neteri SSMD04 Genome Sequencing.</title>
        <authorList>
            <person name="Tan J.-Y."/>
        </authorList>
    </citation>
    <scope>NUCLEOTIDE SEQUENCE [LARGE SCALE GENOMIC DNA]</scope>
    <source>
        <strain evidence="1 2">SSMD04</strain>
    </source>
</reference>
<name>A0A089RD68_9ENTR</name>
<dbReference type="Proteomes" id="UP000029481">
    <property type="component" value="Chromosome"/>
</dbReference>
<proteinExistence type="predicted"/>
<dbReference type="KEGG" id="cnt:JT31_07585"/>
<gene>
    <name evidence="1" type="ORF">JT31_07585</name>
</gene>
<dbReference type="RefSeq" id="WP_038475119.1">
    <property type="nucleotide sequence ID" value="NZ_CP009451.1"/>
</dbReference>
<evidence type="ECO:0000313" key="2">
    <source>
        <dbReference type="Proteomes" id="UP000029481"/>
    </source>
</evidence>
<organism evidence="1 2">
    <name type="scientific">Cedecea neteri</name>
    <dbReference type="NCBI Taxonomy" id="158822"/>
    <lineage>
        <taxon>Bacteria</taxon>
        <taxon>Pseudomonadati</taxon>
        <taxon>Pseudomonadota</taxon>
        <taxon>Gammaproteobacteria</taxon>
        <taxon>Enterobacterales</taxon>
        <taxon>Enterobacteriaceae</taxon>
        <taxon>Cedecea</taxon>
    </lineage>
</organism>
<protein>
    <submittedName>
        <fullName evidence="1">Uncharacterized protein</fullName>
    </submittedName>
</protein>